<organism evidence="1 2">
    <name type="scientific">Bacillus swezeyi</name>
    <dbReference type="NCBI Taxonomy" id="1925020"/>
    <lineage>
        <taxon>Bacteria</taxon>
        <taxon>Bacillati</taxon>
        <taxon>Bacillota</taxon>
        <taxon>Bacilli</taxon>
        <taxon>Bacillales</taxon>
        <taxon>Bacillaceae</taxon>
        <taxon>Bacillus</taxon>
    </lineage>
</organism>
<dbReference type="RefSeq" id="WP_139263983.1">
    <property type="nucleotide sequence ID" value="NZ_QSND01000002.1"/>
</dbReference>
<evidence type="ECO:0000313" key="2">
    <source>
        <dbReference type="Proteomes" id="UP000324326"/>
    </source>
</evidence>
<comment type="caution">
    <text evidence="1">The sequence shown here is derived from an EMBL/GenBank/DDBJ whole genome shotgun (WGS) entry which is preliminary data.</text>
</comment>
<dbReference type="AlphaFoldDB" id="A0A5M8RRY0"/>
<evidence type="ECO:0000313" key="1">
    <source>
        <dbReference type="EMBL" id="KAA6451337.1"/>
    </source>
</evidence>
<reference evidence="1 2" key="1">
    <citation type="submission" date="2018-08" db="EMBL/GenBank/DDBJ databases">
        <title>Bacillus phenotypic plasticity.</title>
        <authorList>
            <person name="Hurtado E."/>
        </authorList>
    </citation>
    <scope>NUCLEOTIDE SEQUENCE [LARGE SCALE GENOMIC DNA]</scope>
    <source>
        <strain evidence="1 2">427</strain>
    </source>
</reference>
<name>A0A5M8RRY0_9BACI</name>
<dbReference type="Proteomes" id="UP000324326">
    <property type="component" value="Unassembled WGS sequence"/>
</dbReference>
<proteinExistence type="predicted"/>
<dbReference type="EMBL" id="QSND01000002">
    <property type="protein sequence ID" value="KAA6451337.1"/>
    <property type="molecule type" value="Genomic_DNA"/>
</dbReference>
<accession>A0A5M8RRY0</accession>
<gene>
    <name evidence="1" type="ORF">DX927_11210</name>
</gene>
<sequence>MENQKLKSLDIVAEELGKALGDEPLEPGEETFVVLNDAVIHAVNEEGELKFYVSLGVPLVLDMSTGLTAEDLNQLN</sequence>
<protein>
    <submittedName>
        <fullName evidence="1">Uncharacterized protein</fullName>
    </submittedName>
</protein>